<name>A0ABD2RWV0_9SOLN</name>
<dbReference type="Proteomes" id="UP001627284">
    <property type="component" value="Unassembled WGS sequence"/>
</dbReference>
<organism evidence="4 5">
    <name type="scientific">Solanum stoloniferum</name>
    <dbReference type="NCBI Taxonomy" id="62892"/>
    <lineage>
        <taxon>Eukaryota</taxon>
        <taxon>Viridiplantae</taxon>
        <taxon>Streptophyta</taxon>
        <taxon>Embryophyta</taxon>
        <taxon>Tracheophyta</taxon>
        <taxon>Spermatophyta</taxon>
        <taxon>Magnoliopsida</taxon>
        <taxon>eudicotyledons</taxon>
        <taxon>Gunneridae</taxon>
        <taxon>Pentapetalae</taxon>
        <taxon>asterids</taxon>
        <taxon>lamiids</taxon>
        <taxon>Solanales</taxon>
        <taxon>Solanaceae</taxon>
        <taxon>Solanoideae</taxon>
        <taxon>Solaneae</taxon>
        <taxon>Solanum</taxon>
    </lineage>
</organism>
<dbReference type="AlphaFoldDB" id="A0ABD2RWV0"/>
<evidence type="ECO:0000256" key="1">
    <source>
        <dbReference type="ARBA" id="ARBA00022737"/>
    </source>
</evidence>
<gene>
    <name evidence="4" type="ORF">AABB24_031767</name>
</gene>
<feature type="compositionally biased region" description="Basic and acidic residues" evidence="2">
    <location>
        <begin position="1"/>
        <end position="22"/>
    </location>
</feature>
<keyword evidence="1" id="KW-0677">Repeat</keyword>
<sequence length="390" mass="42910">PNQNSKEGKNRRKEEKRGEKMGRVKLNNDPTSSLKHFSHPHELELCTQLQDLSPCSGCRLPPSGQMYICRPCNFTLHLSCAKFPQLITHPSHPNHPLNLLPTSKYPGGQFNCDACKRHGTGFSYHCSYCEFDLHVICASKPLKITHELHQCSLELTFKNPYANAKGFSCDVCRMIGVKQWLYRCPACEFDVHLDCLTSAPRQEASQSTALQHHHSFPGAPNQFQQVTVGRQARSHHLMHAASTGAITNNHSLQPTVFQGQARPNQLFHSASTSAVQQQQFLQPPIIQGQARPNQLFHSASTSAVPQQQFLQPTMIQGQVRPNQYMQTPGANSGFGNNLMNAAIQGLVEGVAQQVGQTFMQGIIGGGDNNGGNEGSSILGGIFGDSSETQY</sequence>
<dbReference type="Pfam" id="PF03107">
    <property type="entry name" value="C1_2"/>
    <property type="match status" value="3"/>
</dbReference>
<feature type="domain" description="DC1" evidence="3">
    <location>
        <begin position="148"/>
        <end position="195"/>
    </location>
</feature>
<evidence type="ECO:0000259" key="3">
    <source>
        <dbReference type="Pfam" id="PF03107"/>
    </source>
</evidence>
<dbReference type="EMBL" id="JBJKTR010000018">
    <property type="protein sequence ID" value="KAL3335711.1"/>
    <property type="molecule type" value="Genomic_DNA"/>
</dbReference>
<evidence type="ECO:0000256" key="2">
    <source>
        <dbReference type="SAM" id="MobiDB-lite"/>
    </source>
</evidence>
<comment type="caution">
    <text evidence="4">The sequence shown here is derived from an EMBL/GenBank/DDBJ whole genome shotgun (WGS) entry which is preliminary data.</text>
</comment>
<reference evidence="4 5" key="1">
    <citation type="submission" date="2024-05" db="EMBL/GenBank/DDBJ databases">
        <title>De novo assembly of an allotetraploid wild potato.</title>
        <authorList>
            <person name="Hosaka A.J."/>
        </authorList>
    </citation>
    <scope>NUCLEOTIDE SEQUENCE [LARGE SCALE GENOMIC DNA]</scope>
    <source>
        <tissue evidence="4">Young leaves</tissue>
    </source>
</reference>
<feature type="region of interest" description="Disordered" evidence="2">
    <location>
        <begin position="366"/>
        <end position="390"/>
    </location>
</feature>
<protein>
    <recommendedName>
        <fullName evidence="3">DC1 domain-containing protein</fullName>
    </recommendedName>
</protein>
<feature type="non-terminal residue" evidence="4">
    <location>
        <position position="1"/>
    </location>
</feature>
<dbReference type="PANTHER" id="PTHR46288:SF80">
    <property type="entry name" value="CYSTEINE_HISTIDINE-RICH C1 DOMAIN FAMILY PROTEIN"/>
    <property type="match status" value="1"/>
</dbReference>
<evidence type="ECO:0000313" key="5">
    <source>
        <dbReference type="Proteomes" id="UP001627284"/>
    </source>
</evidence>
<accession>A0ABD2RWV0</accession>
<feature type="domain" description="DC1" evidence="3">
    <location>
        <begin position="90"/>
        <end position="138"/>
    </location>
</feature>
<keyword evidence="5" id="KW-1185">Reference proteome</keyword>
<feature type="domain" description="DC1" evidence="3">
    <location>
        <begin position="37"/>
        <end position="81"/>
    </location>
</feature>
<evidence type="ECO:0000313" key="4">
    <source>
        <dbReference type="EMBL" id="KAL3335711.1"/>
    </source>
</evidence>
<dbReference type="SUPFAM" id="SSF57889">
    <property type="entry name" value="Cysteine-rich domain"/>
    <property type="match status" value="1"/>
</dbReference>
<dbReference type="InterPro" id="IPR004146">
    <property type="entry name" value="DC1"/>
</dbReference>
<dbReference type="PANTHER" id="PTHR46288">
    <property type="entry name" value="PHORBOL-ESTER/DAG-TYPE DOMAIN-CONTAINING PROTEIN"/>
    <property type="match status" value="1"/>
</dbReference>
<feature type="region of interest" description="Disordered" evidence="2">
    <location>
        <begin position="1"/>
        <end position="33"/>
    </location>
</feature>
<dbReference type="InterPro" id="IPR046349">
    <property type="entry name" value="C1-like_sf"/>
</dbReference>
<proteinExistence type="predicted"/>